<name>A0ABU2ZY61_9GAMM</name>
<dbReference type="SUPFAM" id="SSF56281">
    <property type="entry name" value="Metallo-hydrolase/oxidoreductase"/>
    <property type="match status" value="1"/>
</dbReference>
<protein>
    <submittedName>
        <fullName evidence="2">MBL fold metallo-hydrolase</fullName>
    </submittedName>
</protein>
<evidence type="ECO:0000313" key="2">
    <source>
        <dbReference type="EMBL" id="MDT0602495.1"/>
    </source>
</evidence>
<dbReference type="EMBL" id="JAVRIF010000001">
    <property type="protein sequence ID" value="MDT0602495.1"/>
    <property type="molecule type" value="Genomic_DNA"/>
</dbReference>
<dbReference type="RefSeq" id="WP_311576838.1">
    <property type="nucleotide sequence ID" value="NZ_JAVRIF010000001.1"/>
</dbReference>
<reference evidence="2 3" key="1">
    <citation type="submission" date="2023-09" db="EMBL/GenBank/DDBJ databases">
        <authorList>
            <person name="Rey-Velasco X."/>
        </authorList>
    </citation>
    <scope>NUCLEOTIDE SEQUENCE [LARGE SCALE GENOMIC DNA]</scope>
    <source>
        <strain evidence="2 3">W431</strain>
    </source>
</reference>
<evidence type="ECO:0000313" key="3">
    <source>
        <dbReference type="Proteomes" id="UP001266357"/>
    </source>
</evidence>
<gene>
    <name evidence="2" type="ORF">RM573_02695</name>
</gene>
<accession>A0ABU2ZY61</accession>
<sequence length="280" mass="31092">MKITFYGVRGSTPVSGEDSLVLGGHTSCVYVTSNKGDSLILDSGTGIVALGKKLLNTSDDINLLLTHNHWDHIQGFPFFLPIYQENRHISIVTGNVDYDDKDAILTQMSGSTHPVKYQDLPSIIQLDTELAKQDAFSLASFEITTQPLSHPDGGTAYCLHADNQKVAYVTDNELSPVSPPVTSWQEWLAFIDQADVLIHDAQYLEKDMPLKQGWGHSTVDQVVELALQAKVKRLYFISHDPARSDHELLALEATLRTKYQDKLAIEFAREGTQVELPNTV</sequence>
<feature type="domain" description="Metallo-beta-lactamase" evidence="1">
    <location>
        <begin position="60"/>
        <end position="237"/>
    </location>
</feature>
<dbReference type="Proteomes" id="UP001266357">
    <property type="component" value="Unassembled WGS sequence"/>
</dbReference>
<organism evidence="2 3">
    <name type="scientific">Thalassotalea castellviae</name>
    <dbReference type="NCBI Taxonomy" id="3075612"/>
    <lineage>
        <taxon>Bacteria</taxon>
        <taxon>Pseudomonadati</taxon>
        <taxon>Pseudomonadota</taxon>
        <taxon>Gammaproteobacteria</taxon>
        <taxon>Alteromonadales</taxon>
        <taxon>Colwelliaceae</taxon>
        <taxon>Thalassotalea</taxon>
    </lineage>
</organism>
<dbReference type="CDD" id="cd07715">
    <property type="entry name" value="TaR3-like_MBL-fold"/>
    <property type="match status" value="1"/>
</dbReference>
<comment type="caution">
    <text evidence="2">The sequence shown here is derived from an EMBL/GenBank/DDBJ whole genome shotgun (WGS) entry which is preliminary data.</text>
</comment>
<evidence type="ECO:0000259" key="1">
    <source>
        <dbReference type="Pfam" id="PF12706"/>
    </source>
</evidence>
<dbReference type="Pfam" id="PF12706">
    <property type="entry name" value="Lactamase_B_2"/>
    <property type="match status" value="1"/>
</dbReference>
<dbReference type="PANTHER" id="PTHR42663">
    <property type="entry name" value="HYDROLASE C777.06C-RELATED-RELATED"/>
    <property type="match status" value="1"/>
</dbReference>
<dbReference type="InterPro" id="IPR036866">
    <property type="entry name" value="RibonucZ/Hydroxyglut_hydro"/>
</dbReference>
<proteinExistence type="predicted"/>
<keyword evidence="3" id="KW-1185">Reference proteome</keyword>
<dbReference type="Gene3D" id="3.60.15.10">
    <property type="entry name" value="Ribonuclease Z/Hydroxyacylglutathione hydrolase-like"/>
    <property type="match status" value="1"/>
</dbReference>
<dbReference type="PANTHER" id="PTHR42663:SF4">
    <property type="entry name" value="SLL1036 PROTEIN"/>
    <property type="match status" value="1"/>
</dbReference>
<dbReference type="InterPro" id="IPR001279">
    <property type="entry name" value="Metallo-B-lactamas"/>
</dbReference>